<dbReference type="GO" id="GO:0000287">
    <property type="term" value="F:magnesium ion binding"/>
    <property type="evidence" value="ECO:0007669"/>
    <property type="project" value="UniProtKB-UniRule"/>
</dbReference>
<proteinExistence type="inferred from homology"/>
<dbReference type="EMBL" id="JABAFA010000004">
    <property type="protein sequence ID" value="NMD98376.1"/>
    <property type="molecule type" value="Genomic_DNA"/>
</dbReference>
<gene>
    <name evidence="9" type="primary">thiE</name>
    <name evidence="11" type="ORF">HF878_02605</name>
</gene>
<evidence type="ECO:0000256" key="5">
    <source>
        <dbReference type="ARBA" id="ARBA00022977"/>
    </source>
</evidence>
<comment type="pathway">
    <text evidence="1 9">Cofactor biosynthesis; thiamine diphosphate biosynthesis; thiamine phosphate from 4-amino-2-methyl-5-diphosphomethylpyrimidine and 4-methyl-5-(2-phosphoethyl)-thiazole: step 1/1.</text>
</comment>
<evidence type="ECO:0000313" key="12">
    <source>
        <dbReference type="Proteomes" id="UP000543804"/>
    </source>
</evidence>
<dbReference type="GO" id="GO:0005737">
    <property type="term" value="C:cytoplasm"/>
    <property type="evidence" value="ECO:0007669"/>
    <property type="project" value="TreeGrafter"/>
</dbReference>
<dbReference type="Proteomes" id="UP000543804">
    <property type="component" value="Unassembled WGS sequence"/>
</dbReference>
<comment type="function">
    <text evidence="9">Condenses 4-methyl-5-(beta-hydroxyethyl)thiazole monophosphate (THZ-P) and 2-methyl-4-amino-5-hydroxymethyl pyrimidine pyrophosphate (HMP-PP) to form thiamine monophosphate (TMP).</text>
</comment>
<evidence type="ECO:0000256" key="1">
    <source>
        <dbReference type="ARBA" id="ARBA00005165"/>
    </source>
</evidence>
<dbReference type="UniPathway" id="UPA00060">
    <property type="reaction ID" value="UER00141"/>
</dbReference>
<feature type="binding site" evidence="9">
    <location>
        <position position="75"/>
    </location>
    <ligand>
        <name>4-amino-2-methyl-5-(diphosphooxymethyl)pyrimidine</name>
        <dbReference type="ChEBI" id="CHEBI:57841"/>
    </ligand>
</feature>
<dbReference type="InterPro" id="IPR013785">
    <property type="entry name" value="Aldolase_TIM"/>
</dbReference>
<dbReference type="InterPro" id="IPR036206">
    <property type="entry name" value="ThiamineP_synth_sf"/>
</dbReference>
<dbReference type="PANTHER" id="PTHR20857">
    <property type="entry name" value="THIAMINE-PHOSPHATE PYROPHOSPHORYLASE"/>
    <property type="match status" value="1"/>
</dbReference>
<reference evidence="11 12" key="1">
    <citation type="submission" date="2020-04" db="EMBL/GenBank/DDBJ databases">
        <authorList>
            <person name="Hitch T.C.A."/>
            <person name="Wylensek D."/>
            <person name="Clavel T."/>
        </authorList>
    </citation>
    <scope>NUCLEOTIDE SEQUENCE [LARGE SCALE GENOMIC DNA]</scope>
    <source>
        <strain evidence="11 12">PG-130-P53-12</strain>
    </source>
</reference>
<keyword evidence="12" id="KW-1185">Reference proteome</keyword>
<dbReference type="EC" id="2.5.1.3" evidence="9"/>
<dbReference type="InterPro" id="IPR034291">
    <property type="entry name" value="TMP_synthase"/>
</dbReference>
<keyword evidence="3 9" id="KW-0479">Metal-binding</keyword>
<comment type="catalytic activity">
    <reaction evidence="6 9">
        <text>4-methyl-5-(2-phosphooxyethyl)-thiazole + 4-amino-2-methyl-5-(diphosphooxymethyl)pyrimidine + H(+) = thiamine phosphate + diphosphate</text>
        <dbReference type="Rhea" id="RHEA:22328"/>
        <dbReference type="ChEBI" id="CHEBI:15378"/>
        <dbReference type="ChEBI" id="CHEBI:33019"/>
        <dbReference type="ChEBI" id="CHEBI:37575"/>
        <dbReference type="ChEBI" id="CHEBI:57841"/>
        <dbReference type="ChEBI" id="CHEBI:58296"/>
        <dbReference type="EC" id="2.5.1.3"/>
    </reaction>
</comment>
<evidence type="ECO:0000256" key="7">
    <source>
        <dbReference type="ARBA" id="ARBA00047851"/>
    </source>
</evidence>
<dbReference type="GO" id="GO:0009229">
    <property type="term" value="P:thiamine diphosphate biosynthetic process"/>
    <property type="evidence" value="ECO:0007669"/>
    <property type="project" value="UniProtKB-UniRule"/>
</dbReference>
<dbReference type="SUPFAM" id="SSF51391">
    <property type="entry name" value="Thiamin phosphate synthase"/>
    <property type="match status" value="1"/>
</dbReference>
<feature type="binding site" evidence="9">
    <location>
        <position position="76"/>
    </location>
    <ligand>
        <name>Mg(2+)</name>
        <dbReference type="ChEBI" id="CHEBI:18420"/>
    </ligand>
</feature>
<dbReference type="HAMAP" id="MF_00097">
    <property type="entry name" value="TMP_synthase"/>
    <property type="match status" value="1"/>
</dbReference>
<organism evidence="11 12">
    <name type="scientific">Selenomonas bovis</name>
    <dbReference type="NCBI Taxonomy" id="416586"/>
    <lineage>
        <taxon>Bacteria</taxon>
        <taxon>Bacillati</taxon>
        <taxon>Bacillota</taxon>
        <taxon>Negativicutes</taxon>
        <taxon>Selenomonadales</taxon>
        <taxon>Selenomonadaceae</taxon>
        <taxon>Selenomonas</taxon>
    </lineage>
</organism>
<evidence type="ECO:0000256" key="4">
    <source>
        <dbReference type="ARBA" id="ARBA00022842"/>
    </source>
</evidence>
<comment type="caution">
    <text evidence="11">The sequence shown here is derived from an EMBL/GenBank/DDBJ whole genome shotgun (WGS) entry which is preliminary data.</text>
</comment>
<evidence type="ECO:0000256" key="3">
    <source>
        <dbReference type="ARBA" id="ARBA00022723"/>
    </source>
</evidence>
<evidence type="ECO:0000313" key="11">
    <source>
        <dbReference type="EMBL" id="NMD98376.1"/>
    </source>
</evidence>
<dbReference type="Pfam" id="PF02581">
    <property type="entry name" value="TMP-TENI"/>
    <property type="match status" value="1"/>
</dbReference>
<evidence type="ECO:0000256" key="8">
    <source>
        <dbReference type="ARBA" id="ARBA00047883"/>
    </source>
</evidence>
<name>A0A848B4F3_9FIRM</name>
<comment type="similarity">
    <text evidence="9">Belongs to the thiamine-phosphate synthase family.</text>
</comment>
<feature type="binding site" evidence="9">
    <location>
        <position position="186"/>
    </location>
    <ligand>
        <name>2-[(2R,5Z)-2-carboxy-4-methylthiazol-5(2H)-ylidene]ethyl phosphate</name>
        <dbReference type="ChEBI" id="CHEBI:62899"/>
    </ligand>
</feature>
<feature type="binding site" evidence="9">
    <location>
        <begin position="39"/>
        <end position="43"/>
    </location>
    <ligand>
        <name>4-amino-2-methyl-5-(diphosphooxymethyl)pyrimidine</name>
        <dbReference type="ChEBI" id="CHEBI:57841"/>
    </ligand>
</feature>
<feature type="binding site" evidence="9">
    <location>
        <begin position="148"/>
        <end position="150"/>
    </location>
    <ligand>
        <name>2-[(2R,5Z)-2-carboxy-4-methylthiazol-5(2H)-ylidene]ethyl phosphate</name>
        <dbReference type="ChEBI" id="CHEBI:62899"/>
    </ligand>
</feature>
<evidence type="ECO:0000256" key="2">
    <source>
        <dbReference type="ARBA" id="ARBA00022679"/>
    </source>
</evidence>
<comment type="cofactor">
    <cofactor evidence="9">
        <name>Mg(2+)</name>
        <dbReference type="ChEBI" id="CHEBI:18420"/>
    </cofactor>
    <text evidence="9">Binds 1 Mg(2+) ion per subunit.</text>
</comment>
<dbReference type="PANTHER" id="PTHR20857:SF15">
    <property type="entry name" value="THIAMINE-PHOSPHATE SYNTHASE"/>
    <property type="match status" value="1"/>
</dbReference>
<feature type="binding site" evidence="9">
    <location>
        <begin position="206"/>
        <end position="207"/>
    </location>
    <ligand>
        <name>2-[(2R,5Z)-2-carboxy-4-methylthiazol-5(2H)-ylidene]ethyl phosphate</name>
        <dbReference type="ChEBI" id="CHEBI:62899"/>
    </ligand>
</feature>
<dbReference type="Gene3D" id="3.20.20.70">
    <property type="entry name" value="Aldolase class I"/>
    <property type="match status" value="1"/>
</dbReference>
<dbReference type="RefSeq" id="WP_170077110.1">
    <property type="nucleotide sequence ID" value="NZ_JABAFA010000004.1"/>
</dbReference>
<feature type="domain" description="Thiamine phosphate synthase/TenI" evidence="10">
    <location>
        <begin position="10"/>
        <end position="209"/>
    </location>
</feature>
<feature type="binding site" evidence="9">
    <location>
        <position position="151"/>
    </location>
    <ligand>
        <name>4-amino-2-methyl-5-(diphosphooxymethyl)pyrimidine</name>
        <dbReference type="ChEBI" id="CHEBI:57841"/>
    </ligand>
</feature>
<evidence type="ECO:0000256" key="9">
    <source>
        <dbReference type="HAMAP-Rule" id="MF_00097"/>
    </source>
</evidence>
<accession>A0A848B4F3</accession>
<comment type="catalytic activity">
    <reaction evidence="7 9">
        <text>2-(2-carboxy-4-methylthiazol-5-yl)ethyl phosphate + 4-amino-2-methyl-5-(diphosphooxymethyl)pyrimidine + 2 H(+) = thiamine phosphate + CO2 + diphosphate</text>
        <dbReference type="Rhea" id="RHEA:47848"/>
        <dbReference type="ChEBI" id="CHEBI:15378"/>
        <dbReference type="ChEBI" id="CHEBI:16526"/>
        <dbReference type="ChEBI" id="CHEBI:33019"/>
        <dbReference type="ChEBI" id="CHEBI:37575"/>
        <dbReference type="ChEBI" id="CHEBI:57841"/>
        <dbReference type="ChEBI" id="CHEBI:62890"/>
        <dbReference type="EC" id="2.5.1.3"/>
    </reaction>
</comment>
<comment type="catalytic activity">
    <reaction evidence="8 9">
        <text>2-[(2R,5Z)-2-carboxy-4-methylthiazol-5(2H)-ylidene]ethyl phosphate + 4-amino-2-methyl-5-(diphosphooxymethyl)pyrimidine + 2 H(+) = thiamine phosphate + CO2 + diphosphate</text>
        <dbReference type="Rhea" id="RHEA:47844"/>
        <dbReference type="ChEBI" id="CHEBI:15378"/>
        <dbReference type="ChEBI" id="CHEBI:16526"/>
        <dbReference type="ChEBI" id="CHEBI:33019"/>
        <dbReference type="ChEBI" id="CHEBI:37575"/>
        <dbReference type="ChEBI" id="CHEBI:57841"/>
        <dbReference type="ChEBI" id="CHEBI:62899"/>
        <dbReference type="EC" id="2.5.1.3"/>
    </reaction>
</comment>
<feature type="binding site" evidence="9">
    <location>
        <position position="100"/>
    </location>
    <ligand>
        <name>Mg(2+)</name>
        <dbReference type="ChEBI" id="CHEBI:18420"/>
    </ligand>
</feature>
<feature type="binding site" evidence="9">
    <location>
        <position position="119"/>
    </location>
    <ligand>
        <name>4-amino-2-methyl-5-(diphosphooxymethyl)pyrimidine</name>
        <dbReference type="ChEBI" id="CHEBI:57841"/>
    </ligand>
</feature>
<dbReference type="InterPro" id="IPR022998">
    <property type="entry name" value="ThiamineP_synth_TenI"/>
</dbReference>
<sequence length="229" mass="24138">MRKHLDVSAYLIVGPENTLGRPVPEIVGQAVAAGFTCVQLRSKTATAREMIALCRETAAVLARLGRADAVPLLVDDRLDVVLAARARGIKVDGIHVGQTDIPPDICRRYLGEEAIVGLSAPTATLVDYVARADTADIDYFGAGPFHLTATKPDAGHAADGRVYTHGCEELRLLHERSPLPVVVGGGVKARDLAALRRTGVDGFFVVSAVAGAADPAAAAAEMVRLWREG</sequence>
<evidence type="ECO:0000256" key="6">
    <source>
        <dbReference type="ARBA" id="ARBA00047334"/>
    </source>
</evidence>
<keyword evidence="4 9" id="KW-0460">Magnesium</keyword>
<keyword evidence="2 9" id="KW-0808">Transferase</keyword>
<dbReference type="GO" id="GO:0004789">
    <property type="term" value="F:thiamine-phosphate diphosphorylase activity"/>
    <property type="evidence" value="ECO:0007669"/>
    <property type="project" value="UniProtKB-UniRule"/>
</dbReference>
<evidence type="ECO:0000259" key="10">
    <source>
        <dbReference type="Pfam" id="PF02581"/>
    </source>
</evidence>
<dbReference type="AlphaFoldDB" id="A0A848B4F3"/>
<dbReference type="GO" id="GO:0009228">
    <property type="term" value="P:thiamine biosynthetic process"/>
    <property type="evidence" value="ECO:0007669"/>
    <property type="project" value="UniProtKB-KW"/>
</dbReference>
<protein>
    <recommendedName>
        <fullName evidence="9">Thiamine-phosphate synthase</fullName>
        <shortName evidence="9">TP synthase</shortName>
        <shortName evidence="9">TPS</shortName>
        <ecNumber evidence="9">2.5.1.3</ecNumber>
    </recommendedName>
    <alternativeName>
        <fullName evidence="9">Thiamine-phosphate pyrophosphorylase</fullName>
        <shortName evidence="9">TMP pyrophosphorylase</shortName>
        <shortName evidence="9">TMP-PPase</shortName>
    </alternativeName>
</protein>
<keyword evidence="5 9" id="KW-0784">Thiamine biosynthesis</keyword>
<dbReference type="CDD" id="cd00564">
    <property type="entry name" value="TMP_TenI"/>
    <property type="match status" value="1"/>
</dbReference>